<reference evidence="1" key="1">
    <citation type="submission" date="2023-01" db="EMBL/GenBank/DDBJ databases">
        <title>Genome assembly of the deep-sea coral Lophelia pertusa.</title>
        <authorList>
            <person name="Herrera S."/>
            <person name="Cordes E."/>
        </authorList>
    </citation>
    <scope>NUCLEOTIDE SEQUENCE</scope>
    <source>
        <strain evidence="1">USNM1676648</strain>
        <tissue evidence="1">Polyp</tissue>
    </source>
</reference>
<keyword evidence="2" id="KW-1185">Reference proteome</keyword>
<feature type="non-terminal residue" evidence="1">
    <location>
        <position position="62"/>
    </location>
</feature>
<protein>
    <submittedName>
        <fullName evidence="1">Uncharacterized protein</fullName>
    </submittedName>
</protein>
<sequence>FYLEKSDDKQANALRYRLGEDNYYLAVKYTEVNLRKLVNFPTTNKYFFHIKRVGPEIESPSP</sequence>
<proteinExistence type="predicted"/>
<dbReference type="OrthoDB" id="6015474at2759"/>
<comment type="caution">
    <text evidence="1">The sequence shown here is derived from an EMBL/GenBank/DDBJ whole genome shotgun (WGS) entry which is preliminary data.</text>
</comment>
<evidence type="ECO:0000313" key="2">
    <source>
        <dbReference type="Proteomes" id="UP001163046"/>
    </source>
</evidence>
<organism evidence="1 2">
    <name type="scientific">Desmophyllum pertusum</name>
    <dbReference type="NCBI Taxonomy" id="174260"/>
    <lineage>
        <taxon>Eukaryota</taxon>
        <taxon>Metazoa</taxon>
        <taxon>Cnidaria</taxon>
        <taxon>Anthozoa</taxon>
        <taxon>Hexacorallia</taxon>
        <taxon>Scleractinia</taxon>
        <taxon>Caryophylliina</taxon>
        <taxon>Caryophylliidae</taxon>
        <taxon>Desmophyllum</taxon>
    </lineage>
</organism>
<dbReference type="AlphaFoldDB" id="A0A9W9ZTC0"/>
<dbReference type="Proteomes" id="UP001163046">
    <property type="component" value="Unassembled WGS sequence"/>
</dbReference>
<evidence type="ECO:0000313" key="1">
    <source>
        <dbReference type="EMBL" id="KAJ7387517.1"/>
    </source>
</evidence>
<accession>A0A9W9ZTC0</accession>
<gene>
    <name evidence="1" type="ORF">OS493_000848</name>
</gene>
<dbReference type="EMBL" id="MU825873">
    <property type="protein sequence ID" value="KAJ7387517.1"/>
    <property type="molecule type" value="Genomic_DNA"/>
</dbReference>
<name>A0A9W9ZTC0_9CNID</name>